<dbReference type="AlphaFoldDB" id="A0A7M7K844"/>
<evidence type="ECO:0000313" key="3">
    <source>
        <dbReference type="Proteomes" id="UP000594260"/>
    </source>
</evidence>
<feature type="region of interest" description="Disordered" evidence="1">
    <location>
        <begin position="1"/>
        <end position="37"/>
    </location>
</feature>
<sequence length="156" mass="16743">MAAKNNSPSERAKPAKRESAARERASDRAMTTQDTSEYTHGHAVSYTANSVDGEGTSCTGRTEDVLDSNAGMAFSTPSEFWRRPLRDANEFRRALSEPCTCVSEYVSMVRTAGSTSTHPIAAAAASPPPRQSSVARARLTPAFGHLFSAVIIQCCQ</sequence>
<reference evidence="2" key="1">
    <citation type="submission" date="2021-01" db="UniProtKB">
        <authorList>
            <consortium name="EnsemblMetazoa"/>
        </authorList>
    </citation>
    <scope>IDENTIFICATION</scope>
</reference>
<keyword evidence="3" id="KW-1185">Reference proteome</keyword>
<evidence type="ECO:0000256" key="1">
    <source>
        <dbReference type="SAM" id="MobiDB-lite"/>
    </source>
</evidence>
<feature type="compositionally biased region" description="Basic and acidic residues" evidence="1">
    <location>
        <begin position="10"/>
        <end position="27"/>
    </location>
</feature>
<protein>
    <submittedName>
        <fullName evidence="2">Uncharacterized protein</fullName>
    </submittedName>
</protein>
<name>A0A7M7K844_VARDE</name>
<accession>A0A7M7K844</accession>
<dbReference type="Proteomes" id="UP000594260">
    <property type="component" value="Unplaced"/>
</dbReference>
<dbReference type="KEGG" id="vde:111250628"/>
<proteinExistence type="predicted"/>
<dbReference type="GeneID" id="111250628"/>
<dbReference type="RefSeq" id="XP_022661803.1">
    <property type="nucleotide sequence ID" value="XM_022806068.1"/>
</dbReference>
<dbReference type="EnsemblMetazoa" id="XM_022806068">
    <property type="protein sequence ID" value="XP_022661803"/>
    <property type="gene ID" value="LOC111250628"/>
</dbReference>
<evidence type="ECO:0000313" key="2">
    <source>
        <dbReference type="EnsemblMetazoa" id="XP_022661803"/>
    </source>
</evidence>
<dbReference type="InParanoid" id="A0A7M7K844"/>
<organism evidence="2 3">
    <name type="scientific">Varroa destructor</name>
    <name type="common">Honeybee mite</name>
    <dbReference type="NCBI Taxonomy" id="109461"/>
    <lineage>
        <taxon>Eukaryota</taxon>
        <taxon>Metazoa</taxon>
        <taxon>Ecdysozoa</taxon>
        <taxon>Arthropoda</taxon>
        <taxon>Chelicerata</taxon>
        <taxon>Arachnida</taxon>
        <taxon>Acari</taxon>
        <taxon>Parasitiformes</taxon>
        <taxon>Mesostigmata</taxon>
        <taxon>Gamasina</taxon>
        <taxon>Dermanyssoidea</taxon>
        <taxon>Varroidae</taxon>
        <taxon>Varroa</taxon>
    </lineage>
</organism>